<organism evidence="1 2">
    <name type="scientific">Legionella drozanskii LLAP-1</name>
    <dbReference type="NCBI Taxonomy" id="1212489"/>
    <lineage>
        <taxon>Bacteria</taxon>
        <taxon>Pseudomonadati</taxon>
        <taxon>Pseudomonadota</taxon>
        <taxon>Gammaproteobacteria</taxon>
        <taxon>Legionellales</taxon>
        <taxon>Legionellaceae</taxon>
        <taxon>Legionella</taxon>
    </lineage>
</organism>
<accession>A0A0W0SNC6</accession>
<dbReference type="PATRIC" id="fig|1212489.4.peg.3089"/>
<evidence type="ECO:0000313" key="1">
    <source>
        <dbReference type="EMBL" id="KTC84764.1"/>
    </source>
</evidence>
<dbReference type="EMBL" id="LNXY01000031">
    <property type="protein sequence ID" value="KTC84764.1"/>
    <property type="molecule type" value="Genomic_DNA"/>
</dbReference>
<reference evidence="1 2" key="1">
    <citation type="submission" date="2015-11" db="EMBL/GenBank/DDBJ databases">
        <title>Genomic analysis of 38 Legionella species identifies large and diverse effector repertoires.</title>
        <authorList>
            <person name="Burstein D."/>
            <person name="Amaro F."/>
            <person name="Zusman T."/>
            <person name="Lifshitz Z."/>
            <person name="Cohen O."/>
            <person name="Gilbert J.A."/>
            <person name="Pupko T."/>
            <person name="Shuman H.A."/>
            <person name="Segal G."/>
        </authorList>
    </citation>
    <scope>NUCLEOTIDE SEQUENCE [LARGE SCALE GENOMIC DNA]</scope>
    <source>
        <strain evidence="1 2">ATCC 700990</strain>
    </source>
</reference>
<dbReference type="Proteomes" id="UP000054736">
    <property type="component" value="Unassembled WGS sequence"/>
</dbReference>
<dbReference type="AlphaFoldDB" id="A0A0W0SNC6"/>
<protein>
    <submittedName>
        <fullName evidence="1">Uncharacterized protein</fullName>
    </submittedName>
</protein>
<comment type="caution">
    <text evidence="1">The sequence shown here is derived from an EMBL/GenBank/DDBJ whole genome shotgun (WGS) entry which is preliminary data.</text>
</comment>
<gene>
    <name evidence="1" type="ORF">Ldro_2928</name>
</gene>
<name>A0A0W0SNC6_9GAMM</name>
<proteinExistence type="predicted"/>
<keyword evidence="2" id="KW-1185">Reference proteome</keyword>
<dbReference type="RefSeq" id="WP_157066495.1">
    <property type="nucleotide sequence ID" value="NZ_LNXY01000031.1"/>
</dbReference>
<sequence length="280" mass="32183">MKKYYIVAPKSNLYPLRDGISGSVKRSYENLLDKKQDFVFYEDKEDAEQVRKYGEIIFKILVLDEDKFESSKEGPKTKEVKLRHAPNKIISFKNKTYEATFAPQNMIAMSVEGSYKPWHEAIQINMPNPKRVPEKYCGFFRKNSNFHEYFTQAPKKEAKIAASQAIDAAISLFDDYAKKSWFNRSTDNASITDWLISWFHYGRNHAELARRVSLDLSNKEGDAGAALTYLIEQRQTLAEKGANMSGSMICRLDFAISNLAQVPFDNEETLDSEGSYYQPN</sequence>
<evidence type="ECO:0000313" key="2">
    <source>
        <dbReference type="Proteomes" id="UP000054736"/>
    </source>
</evidence>